<evidence type="ECO:0000256" key="1">
    <source>
        <dbReference type="ARBA" id="ARBA00022729"/>
    </source>
</evidence>
<evidence type="ECO:0008006" key="5">
    <source>
        <dbReference type="Google" id="ProtNLM"/>
    </source>
</evidence>
<dbReference type="EMBL" id="FNWO01000011">
    <property type="protein sequence ID" value="SEH49986.1"/>
    <property type="molecule type" value="Genomic_DNA"/>
</dbReference>
<dbReference type="OrthoDB" id="5700849at2"/>
<dbReference type="SUPFAM" id="SSF89392">
    <property type="entry name" value="Prokaryotic lipoproteins and lipoprotein localization factors"/>
    <property type="match status" value="1"/>
</dbReference>
<sequence length="194" mass="20848">MIRALLLVLLLALSATGLRAEPAMLKDGDVLRGHFVQERHMQGFAHPIRSEGSFVVAPGRGLIWRAETPFAVTTVVTPAGLVQSVEGTETTRLAATRLPFLSRLYDMMAGALGGDWRALDGVFAITRTADQIVLVPSKPDDPTAAQIAGITARLGRFVEAVEIRKPGGDFDRLTFTAQSLNTRPLDAAEAAMLK</sequence>
<evidence type="ECO:0000256" key="2">
    <source>
        <dbReference type="SAM" id="SignalP"/>
    </source>
</evidence>
<feature type="chain" id="PRO_5010332843" description="Outer membrane lipoprotein carrier protein LolA" evidence="2">
    <location>
        <begin position="21"/>
        <end position="194"/>
    </location>
</feature>
<dbReference type="Gene3D" id="2.50.20.10">
    <property type="entry name" value="Lipoprotein localisation LolA/LolB/LppX"/>
    <property type="match status" value="1"/>
</dbReference>
<gene>
    <name evidence="3" type="ORF">SAMN04244559_02660</name>
</gene>
<dbReference type="AlphaFoldDB" id="A0A1H6ILW5"/>
<accession>A0A1H6ILW5</accession>
<proteinExistence type="predicted"/>
<dbReference type="RefSeq" id="WP_074769355.1">
    <property type="nucleotide sequence ID" value="NZ_FNWO01000011.1"/>
</dbReference>
<dbReference type="Proteomes" id="UP000182983">
    <property type="component" value="Unassembled WGS sequence"/>
</dbReference>
<protein>
    <recommendedName>
        <fullName evidence="5">Outer membrane lipoprotein carrier protein LolA</fullName>
    </recommendedName>
</protein>
<name>A0A1H6ILW5_MAGFU</name>
<keyword evidence="1 2" id="KW-0732">Signal</keyword>
<evidence type="ECO:0000313" key="3">
    <source>
        <dbReference type="EMBL" id="SEH49986.1"/>
    </source>
</evidence>
<dbReference type="InterPro" id="IPR029046">
    <property type="entry name" value="LolA/LolB/LppX"/>
</dbReference>
<keyword evidence="4" id="KW-1185">Reference proteome</keyword>
<reference evidence="4" key="1">
    <citation type="submission" date="2016-10" db="EMBL/GenBank/DDBJ databases">
        <authorList>
            <person name="Varghese N."/>
            <person name="Submissions S."/>
        </authorList>
    </citation>
    <scope>NUCLEOTIDE SEQUENCE [LARGE SCALE GENOMIC DNA]</scope>
    <source>
        <strain evidence="4">DSM 13234</strain>
    </source>
</reference>
<feature type="signal peptide" evidence="2">
    <location>
        <begin position="1"/>
        <end position="20"/>
    </location>
</feature>
<evidence type="ECO:0000313" key="4">
    <source>
        <dbReference type="Proteomes" id="UP000182983"/>
    </source>
</evidence>
<organism evidence="3 4">
    <name type="scientific">Magnetospirillum fulvum</name>
    <name type="common">Rhodospirillum fulvum</name>
    <dbReference type="NCBI Taxonomy" id="1082"/>
    <lineage>
        <taxon>Bacteria</taxon>
        <taxon>Pseudomonadati</taxon>
        <taxon>Pseudomonadota</taxon>
        <taxon>Alphaproteobacteria</taxon>
        <taxon>Rhodospirillales</taxon>
        <taxon>Rhodospirillaceae</taxon>
        <taxon>Magnetospirillum</taxon>
    </lineage>
</organism>